<evidence type="ECO:0000256" key="3">
    <source>
        <dbReference type="ARBA" id="ARBA00021315"/>
    </source>
</evidence>
<evidence type="ECO:0000313" key="13">
    <source>
        <dbReference type="Proteomes" id="UP000838102"/>
    </source>
</evidence>
<keyword evidence="7 9" id="KW-0234">DNA repair</keyword>
<evidence type="ECO:0000256" key="10">
    <source>
        <dbReference type="SAM" id="Coils"/>
    </source>
</evidence>
<name>A0ABN8H723_9LACO</name>
<dbReference type="InterPro" id="IPR027417">
    <property type="entry name" value="P-loop_NTPase"/>
</dbReference>
<dbReference type="PIRSF" id="PIRSF003128">
    <property type="entry name" value="RecN"/>
    <property type="match status" value="1"/>
</dbReference>
<proteinExistence type="inferred from homology"/>
<dbReference type="CDD" id="cd03241">
    <property type="entry name" value="ABC_RecN"/>
    <property type="match status" value="2"/>
</dbReference>
<evidence type="ECO:0000256" key="5">
    <source>
        <dbReference type="ARBA" id="ARBA00022763"/>
    </source>
</evidence>
<comment type="similarity">
    <text evidence="2 9">Belongs to the RecN family.</text>
</comment>
<feature type="coiled-coil region" evidence="10">
    <location>
        <begin position="350"/>
        <end position="377"/>
    </location>
</feature>
<keyword evidence="13" id="KW-1185">Reference proteome</keyword>
<keyword evidence="4" id="KW-0547">Nucleotide-binding</keyword>
<dbReference type="PANTHER" id="PTHR11059">
    <property type="entry name" value="DNA REPAIR PROTEIN RECN"/>
    <property type="match status" value="1"/>
</dbReference>
<feature type="coiled-coil region" evidence="10">
    <location>
        <begin position="166"/>
        <end position="193"/>
    </location>
</feature>
<evidence type="ECO:0000256" key="8">
    <source>
        <dbReference type="ARBA" id="ARBA00033408"/>
    </source>
</evidence>
<evidence type="ECO:0000259" key="11">
    <source>
        <dbReference type="Pfam" id="PF02463"/>
    </source>
</evidence>
<accession>A0ABN8H723</accession>
<dbReference type="Gene3D" id="3.40.50.300">
    <property type="entry name" value="P-loop containing nucleotide triphosphate hydrolases"/>
    <property type="match status" value="2"/>
</dbReference>
<dbReference type="InterPro" id="IPR003395">
    <property type="entry name" value="RecF/RecN/SMC_N"/>
</dbReference>
<dbReference type="SUPFAM" id="SSF52540">
    <property type="entry name" value="P-loop containing nucleoside triphosphate hydrolases"/>
    <property type="match status" value="1"/>
</dbReference>
<dbReference type="NCBIfam" id="TIGR00634">
    <property type="entry name" value="recN"/>
    <property type="match status" value="1"/>
</dbReference>
<evidence type="ECO:0000256" key="7">
    <source>
        <dbReference type="ARBA" id="ARBA00023204"/>
    </source>
</evidence>
<dbReference type="InterPro" id="IPR004604">
    <property type="entry name" value="DNA_recomb/repair_RecN"/>
</dbReference>
<feature type="domain" description="RecF/RecN/SMC N-terminal" evidence="11">
    <location>
        <begin position="5"/>
        <end position="514"/>
    </location>
</feature>
<keyword evidence="5 9" id="KW-0227">DNA damage</keyword>
<gene>
    <name evidence="12" type="primary">recN</name>
    <name evidence="12" type="ORF">LMG032447_00148</name>
</gene>
<dbReference type="PANTHER" id="PTHR11059:SF0">
    <property type="entry name" value="DNA REPAIR PROTEIN RECN"/>
    <property type="match status" value="1"/>
</dbReference>
<comment type="function">
    <text evidence="1 9">May be involved in recombinational repair of damaged DNA.</text>
</comment>
<evidence type="ECO:0000256" key="4">
    <source>
        <dbReference type="ARBA" id="ARBA00022741"/>
    </source>
</evidence>
<reference evidence="12" key="1">
    <citation type="submission" date="2022-03" db="EMBL/GenBank/DDBJ databases">
        <authorList>
            <person name="Hettiarachchi G."/>
        </authorList>
    </citation>
    <scope>NUCLEOTIDE SEQUENCE</scope>
    <source>
        <strain evidence="12">LMG 32447</strain>
    </source>
</reference>
<keyword evidence="10" id="KW-0175">Coiled coil</keyword>
<protein>
    <recommendedName>
        <fullName evidence="3 9">DNA repair protein RecN</fullName>
    </recommendedName>
    <alternativeName>
        <fullName evidence="8 9">Recombination protein N</fullName>
    </alternativeName>
</protein>
<organism evidence="12 13">
    <name type="scientific">Convivina praedatoris</name>
    <dbReference type="NCBI Taxonomy" id="2880963"/>
    <lineage>
        <taxon>Bacteria</taxon>
        <taxon>Bacillati</taxon>
        <taxon>Bacillota</taxon>
        <taxon>Bacilli</taxon>
        <taxon>Lactobacillales</taxon>
        <taxon>Lactobacillaceae</taxon>
        <taxon>Convivina</taxon>
    </lineage>
</organism>
<dbReference type="EMBL" id="CAKOEU010000001">
    <property type="protein sequence ID" value="CAH1850511.1"/>
    <property type="molecule type" value="Genomic_DNA"/>
</dbReference>
<evidence type="ECO:0000256" key="1">
    <source>
        <dbReference type="ARBA" id="ARBA00003618"/>
    </source>
</evidence>
<evidence type="ECO:0000256" key="9">
    <source>
        <dbReference type="PIRNR" id="PIRNR003128"/>
    </source>
</evidence>
<evidence type="ECO:0000313" key="12">
    <source>
        <dbReference type="EMBL" id="CAH1850511.1"/>
    </source>
</evidence>
<keyword evidence="6" id="KW-0067">ATP-binding</keyword>
<dbReference type="Pfam" id="PF02463">
    <property type="entry name" value="SMC_N"/>
    <property type="match status" value="1"/>
</dbReference>
<evidence type="ECO:0000256" key="2">
    <source>
        <dbReference type="ARBA" id="ARBA00009441"/>
    </source>
</evidence>
<comment type="caution">
    <text evidence="12">The sequence shown here is derived from an EMBL/GenBank/DDBJ whole genome shotgun (WGS) entry which is preliminary data.</text>
</comment>
<dbReference type="Proteomes" id="UP000838102">
    <property type="component" value="Unassembled WGS sequence"/>
</dbReference>
<sequence>MVKILTELIIENFAIIDKVDLKLDEGMTVLTGETGAGKSIIIDALSMLVGGRANSGMIRLGAQKAVLQAIFDLNNPDGQLLALLSSQGITVDDDQLIISREFNLKGRNTIRINGMVVNLKTLAQVGRYLVDIQGQHDTQRLLDADEHLPLLDQYAGEELMQVKHQYQGIFKQFKQLNQQINDLKHNQQATNQRLDLLRFQQEELSQAALQAGEEDELLEQRVKLHNFKKIADSLQLAQEILNGNSEISLVDQLGTAKNAVDTASGFDGDYQNLNQTLTDSYYAMQEASRDLNERLDSLAFDESALLAIDDRLQLIHQLERKYGNSVAEILAYQRQVEKELDDWDSSGLDLGQLTEKKAALKEQVQFAAQHLHQLRQAAGEQLAQEVNQQLADLLMNEALFEVQLTPIDGFLPSGNDQVSFHVRTNLGEAMAPLVKIASGGEAARLMLALKTALIAQEPVETVVFDEIDTGVSGRVAGAIASKMLAIAQRCQVLAITHLPQVAAAADHHYYIEKQAVAERTITQVELLDEPGRQTALARMLSGDQITEAALENARALRQQ</sequence>
<evidence type="ECO:0000256" key="6">
    <source>
        <dbReference type="ARBA" id="ARBA00022840"/>
    </source>
</evidence>